<reference evidence="3" key="1">
    <citation type="journal article" date="2011" name="Nat. Biotechnol.">
        <title>The genomic sequence of the Chinese hamster ovary (CHO)-K1 cell line.</title>
        <authorList>
            <person name="Xu X."/>
            <person name="Nagarajan H."/>
            <person name="Lewis N.E."/>
            <person name="Pan S."/>
            <person name="Cai Z."/>
            <person name="Liu X."/>
            <person name="Chen W."/>
            <person name="Xie M."/>
            <person name="Wang W."/>
            <person name="Hammond S."/>
            <person name="Andersen M.R."/>
            <person name="Neff N."/>
            <person name="Passarelli B."/>
            <person name="Koh W."/>
            <person name="Fan H.C."/>
            <person name="Wang J."/>
            <person name="Gui Y."/>
            <person name="Lee K.H."/>
            <person name="Betenbaugh M.J."/>
            <person name="Quake S.R."/>
            <person name="Famili I."/>
            <person name="Palsson B.O."/>
            <person name="Wang J."/>
        </authorList>
    </citation>
    <scope>NUCLEOTIDE SEQUENCE [LARGE SCALE GENOMIC DNA]</scope>
    <source>
        <strain evidence="3">CHO K1 cell line</strain>
    </source>
</reference>
<organism evidence="2 3">
    <name type="scientific">Cricetulus griseus</name>
    <name type="common">Chinese hamster</name>
    <name type="synonym">Cricetulus barabensis griseus</name>
    <dbReference type="NCBI Taxonomy" id="10029"/>
    <lineage>
        <taxon>Eukaryota</taxon>
        <taxon>Metazoa</taxon>
        <taxon>Chordata</taxon>
        <taxon>Craniata</taxon>
        <taxon>Vertebrata</taxon>
        <taxon>Euteleostomi</taxon>
        <taxon>Mammalia</taxon>
        <taxon>Eutheria</taxon>
        <taxon>Euarchontoglires</taxon>
        <taxon>Glires</taxon>
        <taxon>Rodentia</taxon>
        <taxon>Myomorpha</taxon>
        <taxon>Muroidea</taxon>
        <taxon>Cricetidae</taxon>
        <taxon>Cricetinae</taxon>
        <taxon>Cricetulus</taxon>
    </lineage>
</organism>
<name>G3I3E8_CRIGR</name>
<protein>
    <submittedName>
        <fullName evidence="2">Uncharacterized protein</fullName>
    </submittedName>
</protein>
<dbReference type="InParanoid" id="G3I3E8"/>
<accession>G3I3E8</accession>
<gene>
    <name evidence="2" type="ORF">I79_017953</name>
</gene>
<proteinExistence type="predicted"/>
<evidence type="ECO:0000313" key="3">
    <source>
        <dbReference type="Proteomes" id="UP000001075"/>
    </source>
</evidence>
<dbReference type="AlphaFoldDB" id="G3I3E8"/>
<dbReference type="EMBL" id="JH001182">
    <property type="protein sequence ID" value="EGW10203.1"/>
    <property type="molecule type" value="Genomic_DNA"/>
</dbReference>
<sequence length="77" mass="8439">MPKSRRGTLGPPALPGILYLSPGEVKTLGSSLVSHCMRNSNGYFVLLYLGAHVSSSIVLRTQRRTEAQRSPSKDKRL</sequence>
<keyword evidence="1" id="KW-1133">Transmembrane helix</keyword>
<feature type="transmembrane region" description="Helical" evidence="1">
    <location>
        <begin position="42"/>
        <end position="59"/>
    </location>
</feature>
<dbReference type="Proteomes" id="UP000001075">
    <property type="component" value="Unassembled WGS sequence"/>
</dbReference>
<keyword evidence="1" id="KW-0472">Membrane</keyword>
<keyword evidence="1" id="KW-0812">Transmembrane</keyword>
<evidence type="ECO:0000256" key="1">
    <source>
        <dbReference type="SAM" id="Phobius"/>
    </source>
</evidence>
<evidence type="ECO:0000313" key="2">
    <source>
        <dbReference type="EMBL" id="EGW10203.1"/>
    </source>
</evidence>